<sequence length="430" mass="50244">MIIEFKVTNFKSIKEEQVFSFVSTAIKEFPHNIKKNETFELGVLKSATMYGANASGKSNLIKAVNFFQKFVVMSFKNSQKGDKIDRIPFMLDEKSRDCPTKLEMSFFLTENQLVTYGFSVNDNEVLKEHLEINEEEYFSRDRDTFDFKKEFVEHWQIRKELINPNSLFLSLLASTNDDLGFKIYDWIQNNIVVFSGLRSLREKKTIELFRDSDELAKEITEMVKIADLGIEELSVVENKIDSDALEELPEEIKKLVLKREDKYKLATNHFIFDEKGEISGEIQVNGVSQFESDGTQQFLGLSGHIVNAIKNGKTLFIDELGAQFHPIMSRYIINMFNSSSNLKGQLFFTTHDVTNLSNEIFRRDQIWFAEKNQQMASEFKSLVEYKFNNSRVRNDERFAKNYMQGKYGAIPFIDYSFEYIKDKWWGDNYE</sequence>
<reference evidence="2 4" key="2">
    <citation type="submission" date="2018-07" db="EMBL/GenBank/DDBJ databases">
        <title>The Genome Sequence of Enterococcus sp. DIV0659b.</title>
        <authorList>
            <consortium name="The Broad Institute Genomics Platform"/>
            <consortium name="The Broad Institute Genomic Center for Infectious Diseases"/>
            <person name="Earl A."/>
            <person name="Manson A."/>
            <person name="Schwartman J."/>
            <person name="Gilmore M."/>
            <person name="Abouelleil A."/>
            <person name="Cao P."/>
            <person name="Chapman S."/>
            <person name="Cusick C."/>
            <person name="Shea T."/>
            <person name="Young S."/>
            <person name="Neafsey D."/>
            <person name="Nusbaum C."/>
            <person name="Birren B."/>
        </authorList>
    </citation>
    <scope>NUCLEOTIDE SEQUENCE [LARGE SCALE GENOMIC DNA]</scope>
    <source>
        <strain evidence="2 4">4G2_DIV0659</strain>
    </source>
</reference>
<dbReference type="Gene3D" id="3.40.50.300">
    <property type="entry name" value="P-loop containing nucleotide triphosphate hydrolases"/>
    <property type="match status" value="1"/>
</dbReference>
<protein>
    <recommendedName>
        <fullName evidence="1">ATPase AAA-type core domain-containing protein</fullName>
    </recommendedName>
</protein>
<dbReference type="GO" id="GO:0005524">
    <property type="term" value="F:ATP binding"/>
    <property type="evidence" value="ECO:0007669"/>
    <property type="project" value="InterPro"/>
</dbReference>
<evidence type="ECO:0000313" key="3">
    <source>
        <dbReference type="EMBL" id="OTO09757.1"/>
    </source>
</evidence>
<dbReference type="EMBL" id="NGLE02000001">
    <property type="protein sequence ID" value="MEI5994948.1"/>
    <property type="molecule type" value="Genomic_DNA"/>
</dbReference>
<feature type="domain" description="ATPase AAA-type core" evidence="1">
    <location>
        <begin position="49"/>
        <end position="353"/>
    </location>
</feature>
<dbReference type="STRING" id="1834181.A5880_000438"/>
<comment type="caution">
    <text evidence="3">The sequence shown here is derived from an EMBL/GenBank/DDBJ whole genome shotgun (WGS) entry which is preliminary data.</text>
</comment>
<dbReference type="Proteomes" id="UP000195139">
    <property type="component" value="Unassembled WGS sequence"/>
</dbReference>
<dbReference type="SUPFAM" id="SSF52540">
    <property type="entry name" value="P-loop containing nucleoside triphosphate hydrolases"/>
    <property type="match status" value="1"/>
</dbReference>
<evidence type="ECO:0000313" key="2">
    <source>
        <dbReference type="EMBL" id="MEI5994948.1"/>
    </source>
</evidence>
<proteinExistence type="predicted"/>
<dbReference type="OrthoDB" id="9809324at2"/>
<dbReference type="PANTHER" id="PTHR40396">
    <property type="entry name" value="ATPASE-LIKE PROTEIN"/>
    <property type="match status" value="1"/>
</dbReference>
<organism evidence="3">
    <name type="scientific">Candidatus Enterococcus mansonii</name>
    <dbReference type="NCBI Taxonomy" id="1834181"/>
    <lineage>
        <taxon>Bacteria</taxon>
        <taxon>Bacillati</taxon>
        <taxon>Bacillota</taxon>
        <taxon>Bacilli</taxon>
        <taxon>Lactobacillales</taxon>
        <taxon>Enterococcaceae</taxon>
        <taxon>Enterococcus</taxon>
    </lineage>
</organism>
<gene>
    <name evidence="3" type="ORF">A5880_000438</name>
    <name evidence="2" type="ORF">A5880_002536</name>
</gene>
<dbReference type="InterPro" id="IPR003959">
    <property type="entry name" value="ATPase_AAA_core"/>
</dbReference>
<dbReference type="RefSeq" id="WP_086329381.1">
    <property type="nucleotide sequence ID" value="NZ_NGLE02000001.1"/>
</dbReference>
<dbReference type="PANTHER" id="PTHR40396:SF1">
    <property type="entry name" value="ATPASE AAA-TYPE CORE DOMAIN-CONTAINING PROTEIN"/>
    <property type="match status" value="1"/>
</dbReference>
<dbReference type="EMBL" id="NGLE01000001">
    <property type="protein sequence ID" value="OTO09757.1"/>
    <property type="molecule type" value="Genomic_DNA"/>
</dbReference>
<keyword evidence="4" id="KW-1185">Reference proteome</keyword>
<name>A0A242CHP6_9ENTE</name>
<evidence type="ECO:0000313" key="4">
    <source>
        <dbReference type="Proteomes" id="UP000195139"/>
    </source>
</evidence>
<evidence type="ECO:0000259" key="1">
    <source>
        <dbReference type="Pfam" id="PF13304"/>
    </source>
</evidence>
<dbReference type="Pfam" id="PF13304">
    <property type="entry name" value="AAA_21"/>
    <property type="match status" value="1"/>
</dbReference>
<reference evidence="3" key="1">
    <citation type="submission" date="2017-05" db="EMBL/GenBank/DDBJ databases">
        <title>The Genome Sequence of Enterococcus sp. 4G2_DIV0659.</title>
        <authorList>
            <consortium name="The Broad Institute Genomics Platform"/>
            <consortium name="The Broad Institute Genomic Center for Infectious Diseases"/>
            <person name="Earl A."/>
            <person name="Manson A."/>
            <person name="Schwartman J."/>
            <person name="Gilmore M."/>
            <person name="Abouelleil A."/>
            <person name="Cao P."/>
            <person name="Chapman S."/>
            <person name="Cusick C."/>
            <person name="Shea T."/>
            <person name="Young S."/>
            <person name="Neafsey D."/>
            <person name="Nusbaum C."/>
            <person name="Birren B."/>
        </authorList>
    </citation>
    <scope>NUCLEOTIDE SEQUENCE [LARGE SCALE GENOMIC DNA]</scope>
    <source>
        <strain evidence="3">4G2_DIV0659</strain>
    </source>
</reference>
<accession>A0A242CHP6</accession>
<dbReference type="InterPro" id="IPR027417">
    <property type="entry name" value="P-loop_NTPase"/>
</dbReference>
<dbReference type="AlphaFoldDB" id="A0A242CHP6"/>
<dbReference type="GO" id="GO:0016887">
    <property type="term" value="F:ATP hydrolysis activity"/>
    <property type="evidence" value="ECO:0007669"/>
    <property type="project" value="InterPro"/>
</dbReference>